<dbReference type="GO" id="GO:0005829">
    <property type="term" value="C:cytosol"/>
    <property type="evidence" value="ECO:0007669"/>
    <property type="project" value="TreeGrafter"/>
</dbReference>
<dbReference type="PROSITE" id="PS01247">
    <property type="entry name" value="IUNH"/>
    <property type="match status" value="1"/>
</dbReference>
<dbReference type="GO" id="GO:0008477">
    <property type="term" value="F:purine nucleosidase activity"/>
    <property type="evidence" value="ECO:0007669"/>
    <property type="project" value="TreeGrafter"/>
</dbReference>
<feature type="domain" description="Inosine/uridine-preferring nucleoside hydrolase" evidence="3">
    <location>
        <begin position="9"/>
        <end position="298"/>
    </location>
</feature>
<dbReference type="InterPro" id="IPR001910">
    <property type="entry name" value="Inosine/uridine_hydrolase_dom"/>
</dbReference>
<evidence type="ECO:0000256" key="2">
    <source>
        <dbReference type="ARBA" id="ARBA00023295"/>
    </source>
</evidence>
<dbReference type="GO" id="GO:0006152">
    <property type="term" value="P:purine nucleoside catabolic process"/>
    <property type="evidence" value="ECO:0007669"/>
    <property type="project" value="TreeGrafter"/>
</dbReference>
<dbReference type="GO" id="GO:0045437">
    <property type="term" value="F:uridine nucleosidase activity"/>
    <property type="evidence" value="ECO:0007669"/>
    <property type="project" value="UniProtKB-ARBA"/>
</dbReference>
<keyword evidence="5" id="KW-1185">Reference proteome</keyword>
<evidence type="ECO:0000313" key="5">
    <source>
        <dbReference type="Proteomes" id="UP000294567"/>
    </source>
</evidence>
<keyword evidence="1 4" id="KW-0378">Hydrolase</keyword>
<dbReference type="AlphaFoldDB" id="A0A4V2UUP3"/>
<dbReference type="RefSeq" id="WP_211333310.1">
    <property type="nucleotide sequence ID" value="NZ_CP068564.1"/>
</dbReference>
<dbReference type="InterPro" id="IPR015910">
    <property type="entry name" value="I/U_nuclsd_hydro_CS"/>
</dbReference>
<evidence type="ECO:0000256" key="1">
    <source>
        <dbReference type="ARBA" id="ARBA00022801"/>
    </source>
</evidence>
<dbReference type="Pfam" id="PF01156">
    <property type="entry name" value="IU_nuc_hydro"/>
    <property type="match status" value="1"/>
</dbReference>
<proteinExistence type="predicted"/>
<organism evidence="4 5">
    <name type="scientific">Keratinibaculum paraultunense</name>
    <dbReference type="NCBI Taxonomy" id="1278232"/>
    <lineage>
        <taxon>Bacteria</taxon>
        <taxon>Bacillati</taxon>
        <taxon>Bacillota</taxon>
        <taxon>Tissierellia</taxon>
        <taxon>Tissierellales</taxon>
        <taxon>Tepidimicrobiaceae</taxon>
        <taxon>Keratinibaculum</taxon>
    </lineage>
</organism>
<keyword evidence="2" id="KW-0326">Glycosidase</keyword>
<dbReference type="PANTHER" id="PTHR12304:SF15">
    <property type="entry name" value="NON-SPECIFIC RIBONUCLEOSIDE HYDROLASE RIHC"/>
    <property type="match status" value="1"/>
</dbReference>
<name>A0A4V2UUP3_9FIRM</name>
<dbReference type="Proteomes" id="UP000294567">
    <property type="component" value="Unassembled WGS sequence"/>
</dbReference>
<sequence length="308" mass="34265">MDTLNKRKLIIDTDPGIDDVVAIAIALFDETLDVELITTVAGNVDVERTTNNALKLVEFLGRDVPVAKGARKPLMVDLENASEIHGKSGLDGYEFKEPSRKPLEDKAIVAMKNVIMESDSAITLMAIGPLTNIALLLSVYPEVKKNIQEIVFMGGSTTRGNKTPMGEFNMVTDPEAADIVFKSGLPIVMCGLDLGEKVLIYLEDSEKIRKLNKTGEMIYSLFKHYRGGSFYKGLKIYDSFAIAYILKPEMFETKDCYVAIETFSSLTRGCTVVDLNNCWRKEPNVKVCLNVNESEFKKWLIEAIAKCI</sequence>
<evidence type="ECO:0000313" key="4">
    <source>
        <dbReference type="EMBL" id="TCS91730.1"/>
    </source>
</evidence>
<dbReference type="PANTHER" id="PTHR12304">
    <property type="entry name" value="INOSINE-URIDINE PREFERRING NUCLEOSIDE HYDROLASE"/>
    <property type="match status" value="1"/>
</dbReference>
<reference evidence="4 5" key="1">
    <citation type="submission" date="2019-03" db="EMBL/GenBank/DDBJ databases">
        <title>Genomic Encyclopedia of Type Strains, Phase IV (KMG-IV): sequencing the most valuable type-strain genomes for metagenomic binning, comparative biology and taxonomic classification.</title>
        <authorList>
            <person name="Goeker M."/>
        </authorList>
    </citation>
    <scope>NUCLEOTIDE SEQUENCE [LARGE SCALE GENOMIC DNA]</scope>
    <source>
        <strain evidence="4 5">DSM 26752</strain>
    </source>
</reference>
<dbReference type="Gene3D" id="3.90.245.10">
    <property type="entry name" value="Ribonucleoside hydrolase-like"/>
    <property type="match status" value="1"/>
</dbReference>
<dbReference type="EMBL" id="SMAE01000001">
    <property type="protein sequence ID" value="TCS91730.1"/>
    <property type="molecule type" value="Genomic_DNA"/>
</dbReference>
<gene>
    <name evidence="4" type="ORF">EDD65_101235</name>
</gene>
<protein>
    <submittedName>
        <fullName evidence="4">Non-specific riboncleoside hydrolase</fullName>
    </submittedName>
</protein>
<dbReference type="NCBIfam" id="NF008036">
    <property type="entry name" value="PRK10768.1"/>
    <property type="match status" value="1"/>
</dbReference>
<dbReference type="CDD" id="cd02651">
    <property type="entry name" value="nuc_hydro_IU_UC_XIUA"/>
    <property type="match status" value="1"/>
</dbReference>
<dbReference type="SUPFAM" id="SSF53590">
    <property type="entry name" value="Nucleoside hydrolase"/>
    <property type="match status" value="1"/>
</dbReference>
<dbReference type="InterPro" id="IPR023186">
    <property type="entry name" value="IUNH"/>
</dbReference>
<accession>A0A4V2UUP3</accession>
<comment type="caution">
    <text evidence="4">The sequence shown here is derived from an EMBL/GenBank/DDBJ whole genome shotgun (WGS) entry which is preliminary data.</text>
</comment>
<dbReference type="InterPro" id="IPR036452">
    <property type="entry name" value="Ribo_hydro-like"/>
</dbReference>
<evidence type="ECO:0000259" key="3">
    <source>
        <dbReference type="Pfam" id="PF01156"/>
    </source>
</evidence>